<dbReference type="InterPro" id="IPR000668">
    <property type="entry name" value="Peptidase_C1A_C"/>
</dbReference>
<dbReference type="Proteomes" id="UP000184532">
    <property type="component" value="Unassembled WGS sequence"/>
</dbReference>
<sequence>MENPNLFFTPIEQIIGFENIKEIESIDESEFLSSFPKDWGPDRVVSLRDRDTPVKRQWNGTCTSFATTAAIENKLGGVYELSERSLWDFYGKASTSTAIRSAQDNFILEEEYWPQNQSRIGEDVEKLGRFRISKVISLKRDYLAVLKAIDKGNPCIVALSTPRDLSNGHKQVESSSKVSRRGGHAMCVSGYKVEKGRCYFLVKNSWGTKKGDGGYQYIAFDLYKSRKKRKRYCIFWEVIEIEEREMLSIRESSIEEIRPDFAAYWEFD</sequence>
<evidence type="ECO:0000259" key="2">
    <source>
        <dbReference type="SMART" id="SM00645"/>
    </source>
</evidence>
<dbReference type="RefSeq" id="WP_073176676.1">
    <property type="nucleotide sequence ID" value="NZ_FQWL01000001.1"/>
</dbReference>
<dbReference type="SMART" id="SM00645">
    <property type="entry name" value="Pept_C1"/>
    <property type="match status" value="1"/>
</dbReference>
<proteinExistence type="inferred from homology"/>
<protein>
    <submittedName>
        <fullName evidence="3">Papain family cysteine protease</fullName>
    </submittedName>
</protein>
<organism evidence="3 4">
    <name type="scientific">Flagellimonas flava</name>
    <dbReference type="NCBI Taxonomy" id="570519"/>
    <lineage>
        <taxon>Bacteria</taxon>
        <taxon>Pseudomonadati</taxon>
        <taxon>Bacteroidota</taxon>
        <taxon>Flavobacteriia</taxon>
        <taxon>Flavobacteriales</taxon>
        <taxon>Flavobacteriaceae</taxon>
        <taxon>Flagellimonas</taxon>
    </lineage>
</organism>
<name>A0A1M5IQW6_9FLAO</name>
<feature type="domain" description="Peptidase C1A papain C-terminal" evidence="2">
    <location>
        <begin position="41"/>
        <end position="222"/>
    </location>
</feature>
<dbReference type="SUPFAM" id="SSF54001">
    <property type="entry name" value="Cysteine proteinases"/>
    <property type="match status" value="1"/>
</dbReference>
<accession>A0A1M5IQW6</accession>
<dbReference type="InterPro" id="IPR038765">
    <property type="entry name" value="Papain-like_cys_pep_sf"/>
</dbReference>
<dbReference type="STRING" id="570519.SAMN04488116_0873"/>
<dbReference type="InterPro" id="IPR013128">
    <property type="entry name" value="Peptidase_C1A"/>
</dbReference>
<dbReference type="CDD" id="cd02619">
    <property type="entry name" value="Peptidase_C1"/>
    <property type="match status" value="1"/>
</dbReference>
<reference evidence="4" key="1">
    <citation type="submission" date="2016-11" db="EMBL/GenBank/DDBJ databases">
        <authorList>
            <person name="Varghese N."/>
            <person name="Submissions S."/>
        </authorList>
    </citation>
    <scope>NUCLEOTIDE SEQUENCE [LARGE SCALE GENOMIC DNA]</scope>
    <source>
        <strain evidence="4">DSM 22638</strain>
    </source>
</reference>
<gene>
    <name evidence="3" type="ORF">SAMN04488116_0873</name>
</gene>
<dbReference type="OrthoDB" id="3648721at2"/>
<evidence type="ECO:0000313" key="3">
    <source>
        <dbReference type="EMBL" id="SHG30707.1"/>
    </source>
</evidence>
<comment type="similarity">
    <text evidence="1">Belongs to the peptidase C1 family.</text>
</comment>
<keyword evidence="3" id="KW-0378">Hydrolase</keyword>
<keyword evidence="3" id="KW-0645">Protease</keyword>
<evidence type="ECO:0000256" key="1">
    <source>
        <dbReference type="ARBA" id="ARBA00008455"/>
    </source>
</evidence>
<dbReference type="PANTHER" id="PTHR12411">
    <property type="entry name" value="CYSTEINE PROTEASE FAMILY C1-RELATED"/>
    <property type="match status" value="1"/>
</dbReference>
<keyword evidence="4" id="KW-1185">Reference proteome</keyword>
<dbReference type="AlphaFoldDB" id="A0A1M5IQW6"/>
<dbReference type="Pfam" id="PF00112">
    <property type="entry name" value="Peptidase_C1"/>
    <property type="match status" value="1"/>
</dbReference>
<dbReference type="Gene3D" id="3.90.70.10">
    <property type="entry name" value="Cysteine proteinases"/>
    <property type="match status" value="1"/>
</dbReference>
<dbReference type="GO" id="GO:0006508">
    <property type="term" value="P:proteolysis"/>
    <property type="evidence" value="ECO:0007669"/>
    <property type="project" value="UniProtKB-KW"/>
</dbReference>
<dbReference type="EMBL" id="FQWL01000001">
    <property type="protein sequence ID" value="SHG30707.1"/>
    <property type="molecule type" value="Genomic_DNA"/>
</dbReference>
<evidence type="ECO:0000313" key="4">
    <source>
        <dbReference type="Proteomes" id="UP000184532"/>
    </source>
</evidence>
<dbReference type="GO" id="GO:0008234">
    <property type="term" value="F:cysteine-type peptidase activity"/>
    <property type="evidence" value="ECO:0007669"/>
    <property type="project" value="InterPro"/>
</dbReference>